<dbReference type="PANTHER" id="PTHR43283:SF11">
    <property type="entry name" value="BETA-LACTAMASE-RELATED DOMAIN-CONTAINING PROTEIN"/>
    <property type="match status" value="1"/>
</dbReference>
<keyword evidence="1" id="KW-0378">Hydrolase</keyword>
<feature type="domain" description="Beta-lactamase-related" evidence="2">
    <location>
        <begin position="11"/>
        <end position="345"/>
    </location>
</feature>
<sequence length="365" mass="40087">MRAAGNMETVRALMARAVSEKVFPGGVFLASRGGDIRFFESFGVSDIFSRRPVSRETVFDLASLTKPLATALGVMALIRDGKLDMDQELGSVLSGFQKRGVSIRRLLAHTSGLAAWRPYHRALMGMPAPERKEALTRFLFDEPLAARPGRGALYSDLGFMLLSRVVEAVSERRLDRFVHDAVYAPLGVRGLFFVDIHSTDPDGATFSDADFAATEFCPWRKTMLKGEVHDDNAWAAGGIEGHAGLFGDALPVHRLLGEILSVFSGKKKSAVFERRLLEVFFEKQAGAGRALGFDMPSGETPGCGRRFSKNSLGHLGFTGTSFWMDPAREVIAILLTNRVHPSRENTRIKAFRPKIHDALMKAMGV</sequence>
<dbReference type="EMBL" id="CAACVI010000012">
    <property type="protein sequence ID" value="VEN73586.1"/>
    <property type="molecule type" value="Genomic_DNA"/>
</dbReference>
<protein>
    <recommendedName>
        <fullName evidence="2">Beta-lactamase-related domain-containing protein</fullName>
    </recommendedName>
</protein>
<evidence type="ECO:0000313" key="3">
    <source>
        <dbReference type="EMBL" id="VEN73586.1"/>
    </source>
</evidence>
<proteinExistence type="predicted"/>
<dbReference type="InterPro" id="IPR001466">
    <property type="entry name" value="Beta-lactam-related"/>
</dbReference>
<dbReference type="AlphaFoldDB" id="A0A484HEE9"/>
<gene>
    <name evidence="3" type="ORF">EPICR_20051</name>
</gene>
<evidence type="ECO:0000256" key="1">
    <source>
        <dbReference type="ARBA" id="ARBA00022801"/>
    </source>
</evidence>
<dbReference type="Gene3D" id="3.40.710.10">
    <property type="entry name" value="DD-peptidase/beta-lactamase superfamily"/>
    <property type="match status" value="1"/>
</dbReference>
<reference evidence="3" key="1">
    <citation type="submission" date="2019-01" db="EMBL/GenBank/DDBJ databases">
        <authorList>
            <consortium name="Genoscope - CEA"/>
            <person name="William W."/>
        </authorList>
    </citation>
    <scope>NUCLEOTIDE SEQUENCE</scope>
    <source>
        <strain evidence="3">CR-1</strain>
    </source>
</reference>
<dbReference type="GO" id="GO:0016787">
    <property type="term" value="F:hydrolase activity"/>
    <property type="evidence" value="ECO:0007669"/>
    <property type="project" value="UniProtKB-KW"/>
</dbReference>
<dbReference type="InterPro" id="IPR012338">
    <property type="entry name" value="Beta-lactam/transpept-like"/>
</dbReference>
<dbReference type="PANTHER" id="PTHR43283">
    <property type="entry name" value="BETA-LACTAMASE-RELATED"/>
    <property type="match status" value="1"/>
</dbReference>
<organism evidence="3">
    <name type="scientific">uncultured Desulfobacteraceae bacterium</name>
    <dbReference type="NCBI Taxonomy" id="218296"/>
    <lineage>
        <taxon>Bacteria</taxon>
        <taxon>Pseudomonadati</taxon>
        <taxon>Thermodesulfobacteriota</taxon>
        <taxon>Desulfobacteria</taxon>
        <taxon>Desulfobacterales</taxon>
        <taxon>Desulfobacteraceae</taxon>
        <taxon>environmental samples</taxon>
    </lineage>
</organism>
<dbReference type="SUPFAM" id="SSF56601">
    <property type="entry name" value="beta-lactamase/transpeptidase-like"/>
    <property type="match status" value="1"/>
</dbReference>
<dbReference type="InterPro" id="IPR050789">
    <property type="entry name" value="Diverse_Enzym_Activities"/>
</dbReference>
<name>A0A484HEE9_9BACT</name>
<evidence type="ECO:0000259" key="2">
    <source>
        <dbReference type="Pfam" id="PF00144"/>
    </source>
</evidence>
<accession>A0A484HEE9</accession>
<dbReference type="Pfam" id="PF00144">
    <property type="entry name" value="Beta-lactamase"/>
    <property type="match status" value="1"/>
</dbReference>